<accession>A0A078L6G2</accession>
<proteinExistence type="predicted"/>
<organism evidence="1 2">
    <name type="scientific">Legionella massiliensis</name>
    <dbReference type="NCBI Taxonomy" id="1034943"/>
    <lineage>
        <taxon>Bacteria</taxon>
        <taxon>Pseudomonadati</taxon>
        <taxon>Pseudomonadota</taxon>
        <taxon>Gammaproteobacteria</taxon>
        <taxon>Legionellales</taxon>
        <taxon>Legionellaceae</taxon>
        <taxon>Legionella</taxon>
    </lineage>
</organism>
<dbReference type="Pfam" id="PF18928">
    <property type="entry name" value="DUF5677"/>
    <property type="match status" value="1"/>
</dbReference>
<evidence type="ECO:0000313" key="1">
    <source>
        <dbReference type="EMBL" id="CDZ79488.1"/>
    </source>
</evidence>
<dbReference type="EMBL" id="CCSB01000005">
    <property type="protein sequence ID" value="CDZ79488.1"/>
    <property type="molecule type" value="Genomic_DNA"/>
</dbReference>
<dbReference type="Proteomes" id="UP000044071">
    <property type="component" value="Unassembled WGS sequence"/>
</dbReference>
<dbReference type="InterPro" id="IPR043733">
    <property type="entry name" value="DUF5677"/>
</dbReference>
<evidence type="ECO:0000313" key="2">
    <source>
        <dbReference type="Proteomes" id="UP000044071"/>
    </source>
</evidence>
<dbReference type="OrthoDB" id="1434112at2"/>
<keyword evidence="2" id="KW-1185">Reference proteome</keyword>
<dbReference type="AlphaFoldDB" id="A0A078L6G2"/>
<name>A0A078L6G2_9GAMM</name>
<dbReference type="RefSeq" id="WP_044012850.1">
    <property type="nucleotide sequence ID" value="NZ_CCVW01000005.1"/>
</dbReference>
<reference evidence="1 2" key="1">
    <citation type="submission" date="2014-06" db="EMBL/GenBank/DDBJ databases">
        <authorList>
            <person name="Urmite Genomes Urmite Genomes"/>
        </authorList>
    </citation>
    <scope>NUCLEOTIDE SEQUENCE [LARGE SCALE GENOMIC DNA]</scope>
</reference>
<protein>
    <submittedName>
        <fullName evidence="1">Uncharacterized protein</fullName>
    </submittedName>
</protein>
<dbReference type="eggNOG" id="ENOG502Z90G">
    <property type="taxonomic scope" value="Bacteria"/>
</dbReference>
<gene>
    <name evidence="1" type="ORF">BN59_03806</name>
</gene>
<sequence>MEEFAKKENFLLNYENHLIKLFEKFWGKIEIEYDKLDAYSVIGGLLSRQVTLSIEMARSPNIWNGHSAPLFLRAMIDLFIALAWIMNDLETRAKQYILHGLGDKKLLLEHYKASQLEEFSENRELLIESCSQWINSQRNEHMVEVNLGNWAQLDYRQMAKETGHEDLYNFSYKPFSHASHNMWPHISMYNSKICNNPLHKKHFIPTLIDTELDFYYLHLSCKYLDMTYQLFVDKFSLTLTEPLPLDWLEEHLNNQ</sequence>